<dbReference type="HOGENOM" id="CLU_033429_1_1_3"/>
<dbReference type="InterPro" id="IPR027417">
    <property type="entry name" value="P-loop_NTPase"/>
</dbReference>
<reference evidence="2 3" key="1">
    <citation type="submission" date="2012-06" db="EMBL/GenBank/DDBJ databases">
        <title>Finished chromosome of genome of Microcoleus sp. PCC 7113.</title>
        <authorList>
            <consortium name="US DOE Joint Genome Institute"/>
            <person name="Gugger M."/>
            <person name="Coursin T."/>
            <person name="Rippka R."/>
            <person name="Tandeau De Marsac N."/>
            <person name="Huntemann M."/>
            <person name="Wei C.-L."/>
            <person name="Han J."/>
            <person name="Detter J.C."/>
            <person name="Han C."/>
            <person name="Tapia R."/>
            <person name="Chen A."/>
            <person name="Kyrpides N."/>
            <person name="Mavromatis K."/>
            <person name="Markowitz V."/>
            <person name="Szeto E."/>
            <person name="Ivanova N."/>
            <person name="Pagani I."/>
            <person name="Pati A."/>
            <person name="Goodwin L."/>
            <person name="Nordberg H.P."/>
            <person name="Cantor M.N."/>
            <person name="Hua S.X."/>
            <person name="Woyke T."/>
            <person name="Kerfeld C.A."/>
        </authorList>
    </citation>
    <scope>NUCLEOTIDE SEQUENCE [LARGE SCALE GENOMIC DNA]</scope>
    <source>
        <strain evidence="2 3">PCC 7113</strain>
    </source>
</reference>
<organism evidence="2 3">
    <name type="scientific">Allocoleopsis franciscana PCC 7113</name>
    <dbReference type="NCBI Taxonomy" id="1173027"/>
    <lineage>
        <taxon>Bacteria</taxon>
        <taxon>Bacillati</taxon>
        <taxon>Cyanobacteriota</taxon>
        <taxon>Cyanophyceae</taxon>
        <taxon>Coleofasciculales</taxon>
        <taxon>Coleofasciculaceae</taxon>
        <taxon>Allocoleopsis</taxon>
        <taxon>Allocoleopsis franciscana</taxon>
    </lineage>
</organism>
<keyword evidence="2" id="KW-0067">ATP-binding</keyword>
<dbReference type="Pfam" id="PF13304">
    <property type="entry name" value="AAA_21"/>
    <property type="match status" value="1"/>
</dbReference>
<dbReference type="STRING" id="1173027.Mic7113_4816"/>
<dbReference type="InterPro" id="IPR003959">
    <property type="entry name" value="ATPase_AAA_core"/>
</dbReference>
<dbReference type="EMBL" id="CP003630">
    <property type="protein sequence ID" value="AFZ20485.1"/>
    <property type="molecule type" value="Genomic_DNA"/>
</dbReference>
<dbReference type="Gene3D" id="3.40.50.300">
    <property type="entry name" value="P-loop containing nucleotide triphosphate hydrolases"/>
    <property type="match status" value="1"/>
</dbReference>
<sequence>MQLNRLTLTQFRAFEQADFDFHPGMNLIVGINGVGKSSVLDALRIMLSQVLPKFTASKSKPLDFETTDITVGRGALTAELEFNAAEIDFQYLVHKPRQDYVIDISREGEVRDQTYNLVERQDLTPDEKEIPKSLKTRREQPLVVYFSTRRSLYSMAAPSKQFTAGGQAVAFADALKGDRELRPREFAEWWLVQEVLIQEGKTEAQRYFDTFESLVRYFLENCSNLRAVREPQVTLMLNKAGVSFDVRQLSDGERGILALVLDLARRLSWANPKLDDPLQKGKAIVLIDELDLHLHPRWQRSIVEKLTRTFQSCQFIATTHSPQIIGEVSPENILILENGELPYQPEQSLGMDSNWVLSYLMEASERDIETKQKLKRIADLIEDEEYDRATDAIDDLRVEVGEFPELVRLQTRIDRIRLLGD</sequence>
<proteinExistence type="predicted"/>
<evidence type="ECO:0000259" key="1">
    <source>
        <dbReference type="Pfam" id="PF13304"/>
    </source>
</evidence>
<dbReference type="GO" id="GO:0016887">
    <property type="term" value="F:ATP hydrolysis activity"/>
    <property type="evidence" value="ECO:0007669"/>
    <property type="project" value="InterPro"/>
</dbReference>
<keyword evidence="3" id="KW-1185">Reference proteome</keyword>
<dbReference type="Proteomes" id="UP000010471">
    <property type="component" value="Chromosome"/>
</dbReference>
<protein>
    <submittedName>
        <fullName evidence="2">Putative ATP-binding protein involved in virulence</fullName>
    </submittedName>
</protein>
<dbReference type="PANTHER" id="PTHR32182:SF23">
    <property type="entry name" value="ATP BINDING PROTEIN"/>
    <property type="match status" value="1"/>
</dbReference>
<gene>
    <name evidence="2" type="ORF">Mic7113_4816</name>
</gene>
<dbReference type="OrthoDB" id="9784297at2"/>
<dbReference type="GO" id="GO:0005524">
    <property type="term" value="F:ATP binding"/>
    <property type="evidence" value="ECO:0007669"/>
    <property type="project" value="UniProtKB-KW"/>
</dbReference>
<name>K9WJA0_9CYAN</name>
<dbReference type="KEGG" id="mic:Mic7113_4816"/>
<dbReference type="RefSeq" id="WP_015184620.1">
    <property type="nucleotide sequence ID" value="NC_019738.1"/>
</dbReference>
<accession>K9WJA0</accession>
<dbReference type="SUPFAM" id="SSF52540">
    <property type="entry name" value="P-loop containing nucleoside triphosphate hydrolases"/>
    <property type="match status" value="1"/>
</dbReference>
<dbReference type="GO" id="GO:0006302">
    <property type="term" value="P:double-strand break repair"/>
    <property type="evidence" value="ECO:0007669"/>
    <property type="project" value="TreeGrafter"/>
</dbReference>
<dbReference type="PATRIC" id="fig|1173027.3.peg.5341"/>
<keyword evidence="2" id="KW-0547">Nucleotide-binding</keyword>
<feature type="domain" description="ATPase AAA-type core" evidence="1">
    <location>
        <begin position="26"/>
        <end position="325"/>
    </location>
</feature>
<dbReference type="PANTHER" id="PTHR32182">
    <property type="entry name" value="DNA REPLICATION AND REPAIR PROTEIN RECF"/>
    <property type="match status" value="1"/>
</dbReference>
<dbReference type="GO" id="GO:0000731">
    <property type="term" value="P:DNA synthesis involved in DNA repair"/>
    <property type="evidence" value="ECO:0007669"/>
    <property type="project" value="TreeGrafter"/>
</dbReference>
<dbReference type="eggNOG" id="COG3950">
    <property type="taxonomic scope" value="Bacteria"/>
</dbReference>
<evidence type="ECO:0000313" key="2">
    <source>
        <dbReference type="EMBL" id="AFZ20485.1"/>
    </source>
</evidence>
<dbReference type="AlphaFoldDB" id="K9WJA0"/>
<evidence type="ECO:0000313" key="3">
    <source>
        <dbReference type="Proteomes" id="UP000010471"/>
    </source>
</evidence>